<evidence type="ECO:0000256" key="1">
    <source>
        <dbReference type="SAM" id="MobiDB-lite"/>
    </source>
</evidence>
<reference evidence="2 3" key="1">
    <citation type="submission" date="2016-10" db="EMBL/GenBank/DDBJ databases">
        <title>The genome sequence of Colletotrichum fioriniae PJ7.</title>
        <authorList>
            <person name="Baroncelli R."/>
        </authorList>
    </citation>
    <scope>NUCLEOTIDE SEQUENCE [LARGE SCALE GENOMIC DNA]</scope>
    <source>
        <strain evidence="2 3">Tom-12</strain>
    </source>
</reference>
<proteinExistence type="predicted"/>
<keyword evidence="3" id="KW-1185">Reference proteome</keyword>
<gene>
    <name evidence="2" type="ORF">CTAM01_17235</name>
</gene>
<name>A0ABQ9QG74_9PEZI</name>
<accession>A0ABQ9QG74</accession>
<comment type="caution">
    <text evidence="2">The sequence shown here is derived from an EMBL/GenBank/DDBJ whole genome shotgun (WGS) entry which is preliminary data.</text>
</comment>
<dbReference type="GeneID" id="85417461"/>
<sequence>MIIDGIKCRSRCPASLEAYQRHRHTAASTHDQHHLSGGVGLGAQPTKKLPIPKKGRFVRCAMTSRLHCLPLGKQTFLHLGESLGERCGRGWRKTSHLRLPEEQTAGGCLLAGGV</sequence>
<evidence type="ECO:0000313" key="2">
    <source>
        <dbReference type="EMBL" id="KAK1454328.1"/>
    </source>
</evidence>
<feature type="region of interest" description="Disordered" evidence="1">
    <location>
        <begin position="23"/>
        <end position="46"/>
    </location>
</feature>
<dbReference type="EMBL" id="MLFU01000431">
    <property type="protein sequence ID" value="KAK1454328.1"/>
    <property type="molecule type" value="Genomic_DNA"/>
</dbReference>
<organism evidence="2 3">
    <name type="scientific">Colletotrichum tamarilloi</name>
    <dbReference type="NCBI Taxonomy" id="1209934"/>
    <lineage>
        <taxon>Eukaryota</taxon>
        <taxon>Fungi</taxon>
        <taxon>Dikarya</taxon>
        <taxon>Ascomycota</taxon>
        <taxon>Pezizomycotina</taxon>
        <taxon>Sordariomycetes</taxon>
        <taxon>Hypocreomycetidae</taxon>
        <taxon>Glomerellales</taxon>
        <taxon>Glomerellaceae</taxon>
        <taxon>Colletotrichum</taxon>
        <taxon>Colletotrichum acutatum species complex</taxon>
    </lineage>
</organism>
<dbReference type="RefSeq" id="XP_060372199.1">
    <property type="nucleotide sequence ID" value="XM_060533223.1"/>
</dbReference>
<dbReference type="Proteomes" id="UP001227543">
    <property type="component" value="Unassembled WGS sequence"/>
</dbReference>
<protein>
    <submittedName>
        <fullName evidence="2">Uncharacterized protein</fullName>
    </submittedName>
</protein>
<evidence type="ECO:0000313" key="3">
    <source>
        <dbReference type="Proteomes" id="UP001227543"/>
    </source>
</evidence>